<feature type="signal peptide" evidence="6">
    <location>
        <begin position="1"/>
        <end position="20"/>
    </location>
</feature>
<feature type="domain" description="Fervidolysin/DR-A0283-like Ig-like" evidence="9">
    <location>
        <begin position="462"/>
        <end position="553"/>
    </location>
</feature>
<dbReference type="InterPro" id="IPR054399">
    <property type="entry name" value="Fervidolysin-like_N_prodom"/>
</dbReference>
<dbReference type="InterPro" id="IPR013783">
    <property type="entry name" value="Ig-like_fold"/>
</dbReference>
<dbReference type="RefSeq" id="WP_146887178.1">
    <property type="nucleotide sequence ID" value="NZ_BJXB01000019.1"/>
</dbReference>
<evidence type="ECO:0000259" key="8">
    <source>
        <dbReference type="Pfam" id="PF22148"/>
    </source>
</evidence>
<feature type="domain" description="Peptidase S8/S53" evidence="7">
    <location>
        <begin position="190"/>
        <end position="443"/>
    </location>
</feature>
<dbReference type="InterPro" id="IPR036852">
    <property type="entry name" value="Peptidase_S8/S53_dom_sf"/>
</dbReference>
<dbReference type="SUPFAM" id="SSF52743">
    <property type="entry name" value="Subtilisin-like"/>
    <property type="match status" value="1"/>
</dbReference>
<evidence type="ECO:0000313" key="10">
    <source>
        <dbReference type="EMBL" id="GEM48251.1"/>
    </source>
</evidence>
<evidence type="ECO:0000259" key="9">
    <source>
        <dbReference type="Pfam" id="PF24025"/>
    </source>
</evidence>
<evidence type="ECO:0000256" key="2">
    <source>
        <dbReference type="ARBA" id="ARBA00022670"/>
    </source>
</evidence>
<dbReference type="PROSITE" id="PS51892">
    <property type="entry name" value="SUBTILASE"/>
    <property type="match status" value="1"/>
</dbReference>
<sequence length="716" mass="75483">MKTTKSILGLSLALTLAACGSVTPEAQQNTEKAWQSVYSNPSLAGMVQQQLPPREALLKDQDTQDSTNQVVVSYTAQTENAFEVMVRSLGATLTTRMVPARSSNRFAVLTLPGDLSASKVSRALSNTGLLRYAQSAQKHLMPRVPLAGTSGPLTSKPTLEKQSTASDPLVIKQWWLNNVKANQVRNIATGKGIIVGVVDTDFNRLHEDLKADGKIVTGIDAFTTTDFTKPNLLQPSDPLTDSTHGSGSAGTIAERMNNGVGGAGVAPDAILMPVRIGSEIWGFGYDFAIAFGMMWAVDHGAKVLNNSWGGGGYSPLLKDAVDYALANNVVVVASAGNDYSDLHNGIEAFPGVISVGASTNTDTKTNFSNIGPRVDLFAPGTDGLTTYGSTNNGYGLFGGTSMAGPVVAGGAALVLERAAALGVTLTPYQVKKILVNSTDPMKDQPQGRLNLQKALAFSKDTLPQDGGYLAVRVTSLIDRFGLPGVDVTLVPQDGQNKGLPYLTKTGAGLLDNQGIAVFAGVEPGRYQVNVGGPDLFGIGGQRTTLTGNITVASGVEKAVMLNYTMSADLYEYVQGGYARNNTFTYATNTSGAPQEWLEKGVVVGGTFDNENYRPVVPTKGADVDIYSAVINAGDTFQFAALASNLGSQAFAQIEIYNSQQEQVATGVQMGMADSAVVYTAPSSGLYYLKVSNQKNTEGAKSYYALQLRKIPVVSSK</sequence>
<dbReference type="InterPro" id="IPR023828">
    <property type="entry name" value="Peptidase_S8_Ser-AS"/>
</dbReference>
<feature type="active site" description="Charge relay system" evidence="5">
    <location>
        <position position="401"/>
    </location>
</feature>
<evidence type="ECO:0000256" key="4">
    <source>
        <dbReference type="ARBA" id="ARBA00022825"/>
    </source>
</evidence>
<dbReference type="PROSITE" id="PS51257">
    <property type="entry name" value="PROKAR_LIPOPROTEIN"/>
    <property type="match status" value="1"/>
</dbReference>
<evidence type="ECO:0000259" key="7">
    <source>
        <dbReference type="Pfam" id="PF00082"/>
    </source>
</evidence>
<evidence type="ECO:0000256" key="3">
    <source>
        <dbReference type="ARBA" id="ARBA00022801"/>
    </source>
</evidence>
<dbReference type="Pfam" id="PF00082">
    <property type="entry name" value="Peptidase_S8"/>
    <property type="match status" value="1"/>
</dbReference>
<dbReference type="InterPro" id="IPR015500">
    <property type="entry name" value="Peptidase_S8_subtilisin-rel"/>
</dbReference>
<dbReference type="InterPro" id="IPR050131">
    <property type="entry name" value="Peptidase_S8_subtilisin-like"/>
</dbReference>
<reference evidence="10 11" key="1">
    <citation type="submission" date="2019-07" db="EMBL/GenBank/DDBJ databases">
        <title>Whole genome shotgun sequence of Deinococcus cellulosilyticus NBRC 106333.</title>
        <authorList>
            <person name="Hosoyama A."/>
            <person name="Uohara A."/>
            <person name="Ohji S."/>
            <person name="Ichikawa N."/>
        </authorList>
    </citation>
    <scope>NUCLEOTIDE SEQUENCE [LARGE SCALE GENOMIC DNA]</scope>
    <source>
        <strain evidence="10 11">NBRC 106333</strain>
    </source>
</reference>
<keyword evidence="4 5" id="KW-0720">Serine protease</keyword>
<dbReference type="AlphaFoldDB" id="A0A511N753"/>
<comment type="similarity">
    <text evidence="1 5">Belongs to the peptidase S8 family.</text>
</comment>
<dbReference type="InterPro" id="IPR000209">
    <property type="entry name" value="Peptidase_S8/S53_dom"/>
</dbReference>
<evidence type="ECO:0000256" key="1">
    <source>
        <dbReference type="ARBA" id="ARBA00011073"/>
    </source>
</evidence>
<protein>
    <submittedName>
        <fullName evidence="10">Serine protease</fullName>
    </submittedName>
</protein>
<dbReference type="PANTHER" id="PTHR43806">
    <property type="entry name" value="PEPTIDASE S8"/>
    <property type="match status" value="1"/>
</dbReference>
<accession>A0A511N753</accession>
<organism evidence="10 11">
    <name type="scientific">Deinococcus cellulosilyticus (strain DSM 18568 / NBRC 106333 / KACC 11606 / 5516J-15)</name>
    <dbReference type="NCBI Taxonomy" id="1223518"/>
    <lineage>
        <taxon>Bacteria</taxon>
        <taxon>Thermotogati</taxon>
        <taxon>Deinococcota</taxon>
        <taxon>Deinococci</taxon>
        <taxon>Deinococcales</taxon>
        <taxon>Deinococcaceae</taxon>
        <taxon>Deinococcus</taxon>
    </lineage>
</organism>
<dbReference type="EMBL" id="BJXB01000019">
    <property type="protein sequence ID" value="GEM48251.1"/>
    <property type="molecule type" value="Genomic_DNA"/>
</dbReference>
<name>A0A511N753_DEIC1</name>
<keyword evidence="6" id="KW-0732">Signal</keyword>
<feature type="active site" description="Charge relay system" evidence="5">
    <location>
        <position position="244"/>
    </location>
</feature>
<evidence type="ECO:0000313" key="11">
    <source>
        <dbReference type="Proteomes" id="UP000321306"/>
    </source>
</evidence>
<dbReference type="Pfam" id="PF24025">
    <property type="entry name" value="Ig_DR_A0283-like"/>
    <property type="match status" value="1"/>
</dbReference>
<dbReference type="Gene3D" id="2.60.120.380">
    <property type="match status" value="1"/>
</dbReference>
<dbReference type="Proteomes" id="UP000321306">
    <property type="component" value="Unassembled WGS sequence"/>
</dbReference>
<proteinExistence type="inferred from homology"/>
<gene>
    <name evidence="10" type="ORF">DC3_38860</name>
</gene>
<dbReference type="Gene3D" id="2.60.40.10">
    <property type="entry name" value="Immunoglobulins"/>
    <property type="match status" value="1"/>
</dbReference>
<feature type="active site" description="Charge relay system" evidence="5">
    <location>
        <position position="199"/>
    </location>
</feature>
<dbReference type="Pfam" id="PF22148">
    <property type="entry name" value="Fervidolysin_NPro-like"/>
    <property type="match status" value="1"/>
</dbReference>
<evidence type="ECO:0000256" key="6">
    <source>
        <dbReference type="SAM" id="SignalP"/>
    </source>
</evidence>
<keyword evidence="2 5" id="KW-0645">Protease</keyword>
<dbReference type="PROSITE" id="PS00138">
    <property type="entry name" value="SUBTILASE_SER"/>
    <property type="match status" value="1"/>
</dbReference>
<keyword evidence="11" id="KW-1185">Reference proteome</keyword>
<keyword evidence="3 5" id="KW-0378">Hydrolase</keyword>
<evidence type="ECO:0000256" key="5">
    <source>
        <dbReference type="PROSITE-ProRule" id="PRU01240"/>
    </source>
</evidence>
<dbReference type="GO" id="GO:0004252">
    <property type="term" value="F:serine-type endopeptidase activity"/>
    <property type="evidence" value="ECO:0007669"/>
    <property type="project" value="UniProtKB-UniRule"/>
</dbReference>
<dbReference type="PANTHER" id="PTHR43806:SF11">
    <property type="entry name" value="CEREVISIN-RELATED"/>
    <property type="match status" value="1"/>
</dbReference>
<dbReference type="Gene3D" id="3.40.50.200">
    <property type="entry name" value="Peptidase S8/S53 domain"/>
    <property type="match status" value="1"/>
</dbReference>
<dbReference type="PRINTS" id="PR00723">
    <property type="entry name" value="SUBTILISIN"/>
</dbReference>
<dbReference type="GO" id="GO:0006508">
    <property type="term" value="P:proteolysis"/>
    <property type="evidence" value="ECO:0007669"/>
    <property type="project" value="UniProtKB-KW"/>
</dbReference>
<dbReference type="InterPro" id="IPR056489">
    <property type="entry name" value="Ig_Fls_DR_A0283-like"/>
</dbReference>
<feature type="domain" description="Fervidolysin-like N-terminal prodomain" evidence="8">
    <location>
        <begin position="67"/>
        <end position="134"/>
    </location>
</feature>
<dbReference type="OrthoDB" id="52744at2"/>
<feature type="chain" id="PRO_5022055228" evidence="6">
    <location>
        <begin position="21"/>
        <end position="716"/>
    </location>
</feature>
<comment type="caution">
    <text evidence="10">The sequence shown here is derived from an EMBL/GenBank/DDBJ whole genome shotgun (WGS) entry which is preliminary data.</text>
</comment>